<gene>
    <name evidence="2" type="ORF">CHC34_11650</name>
    <name evidence="3" type="ORF">NL99_20690</name>
</gene>
<feature type="region of interest" description="Disordered" evidence="1">
    <location>
        <begin position="192"/>
        <end position="224"/>
    </location>
</feature>
<dbReference type="Proteomes" id="UP000251994">
    <property type="component" value="Chromosome"/>
</dbReference>
<evidence type="ECO:0000256" key="1">
    <source>
        <dbReference type="SAM" id="MobiDB-lite"/>
    </source>
</evidence>
<organism evidence="3">
    <name type="scientific">Salmonella enterica</name>
    <name type="common">Salmonella choleraesuis</name>
    <dbReference type="NCBI Taxonomy" id="28901"/>
    <lineage>
        <taxon>Bacteria</taxon>
        <taxon>Pseudomonadati</taxon>
        <taxon>Pseudomonadota</taxon>
        <taxon>Gammaproteobacteria</taxon>
        <taxon>Enterobacterales</taxon>
        <taxon>Enterobacteriaceae</taxon>
        <taxon>Salmonella</taxon>
    </lineage>
</organism>
<accession>A0A3V7B6J1</accession>
<proteinExistence type="predicted"/>
<dbReference type="AlphaFoldDB" id="A0A3V7B6J1"/>
<evidence type="ECO:0000313" key="2">
    <source>
        <dbReference type="EMBL" id="AXD71547.1"/>
    </source>
</evidence>
<sequence length="237" mass="25831">MKLKFRITKEEFDALTEEQQALYGESGEGYQIAIEGIPDTSALDGLKLKVEELLSEKKAEQKKREEAEAEAEKERLEKLKKSGDIESLEKSWQEKLEKAEQDSRAKIDALNTSIHKMLVDNVALDLATSLCGEAAPVILPHLKTRLTVETDSDGNPVTRVVDSAGKLSAASLDDLKKEFTENKLFSALIIDSKASGTGGDGGEKKPDAGGERQKKTTVAGDPMVDAAREIIGNMNKD</sequence>
<evidence type="ECO:0000313" key="4">
    <source>
        <dbReference type="Proteomes" id="UP000251994"/>
    </source>
</evidence>
<feature type="compositionally biased region" description="Basic and acidic residues" evidence="1">
    <location>
        <begin position="201"/>
        <end position="214"/>
    </location>
</feature>
<reference evidence="3" key="2">
    <citation type="submission" date="2018-08" db="EMBL/GenBank/DDBJ databases">
        <authorList>
            <consortium name="GenomeTrakr network: Whole genome sequencing for foodborne pathogen traceback"/>
        </authorList>
    </citation>
    <scope>NUCLEOTIDE SEQUENCE [LARGE SCALE GENOMIC DNA]</scope>
    <source>
        <strain evidence="3">FLUFL-367</strain>
    </source>
</reference>
<evidence type="ECO:0008006" key="5">
    <source>
        <dbReference type="Google" id="ProtNLM"/>
    </source>
</evidence>
<dbReference type="EMBL" id="CP030219">
    <property type="protein sequence ID" value="AXD71547.1"/>
    <property type="molecule type" value="Genomic_DNA"/>
</dbReference>
<reference evidence="2 4" key="1">
    <citation type="submission" date="2018-06" db="EMBL/GenBank/DDBJ databases">
        <title>Completed Genome Sequences of 32 Strains from Various Serotypes of Salmonella enterica.</title>
        <authorList>
            <person name="Nash J.H.E."/>
            <person name="Robertson J."/>
            <person name="Bessonov K."/>
        </authorList>
    </citation>
    <scope>NUCLEOTIDE SEQUENCE [LARGE SCALE GENOMIC DNA]</scope>
    <source>
        <strain evidence="2 4">SA20021456</strain>
    </source>
</reference>
<protein>
    <recommendedName>
        <fullName evidence="5">Scaffold protein</fullName>
    </recommendedName>
</protein>
<feature type="region of interest" description="Disordered" evidence="1">
    <location>
        <begin position="57"/>
        <end position="80"/>
    </location>
</feature>
<dbReference type="EMBL" id="AAACVH010000041">
    <property type="protein sequence ID" value="EAA8667340.1"/>
    <property type="molecule type" value="Genomic_DNA"/>
</dbReference>
<dbReference type="Proteomes" id="UP000839834">
    <property type="component" value="Unassembled WGS sequence"/>
</dbReference>
<name>A0A3V7B6J1_SALER</name>
<evidence type="ECO:0000313" key="3">
    <source>
        <dbReference type="EMBL" id="EAA8667340.1"/>
    </source>
</evidence>